<dbReference type="GO" id="GO:0032259">
    <property type="term" value="P:methylation"/>
    <property type="evidence" value="ECO:0007669"/>
    <property type="project" value="UniProtKB-KW"/>
</dbReference>
<comment type="caution">
    <text evidence="1">The sequence shown here is derived from an EMBL/GenBank/DDBJ whole genome shotgun (WGS) entry which is preliminary data.</text>
</comment>
<evidence type="ECO:0000313" key="1">
    <source>
        <dbReference type="EMBL" id="MBM7657326.1"/>
    </source>
</evidence>
<dbReference type="Gene3D" id="3.40.50.150">
    <property type="entry name" value="Vaccinia Virus protein VP39"/>
    <property type="match status" value="1"/>
</dbReference>
<dbReference type="Pfam" id="PF04816">
    <property type="entry name" value="TrmK"/>
    <property type="match status" value="1"/>
</dbReference>
<evidence type="ECO:0000313" key="2">
    <source>
        <dbReference type="Proteomes" id="UP000823201"/>
    </source>
</evidence>
<dbReference type="InterPro" id="IPR006901">
    <property type="entry name" value="TrmK"/>
</dbReference>
<accession>A0ABS2Q6X1</accession>
<dbReference type="SUPFAM" id="SSF53335">
    <property type="entry name" value="S-adenosyl-L-methionine-dependent methyltransferases"/>
    <property type="match status" value="1"/>
</dbReference>
<organism evidence="1 2">
    <name type="scientific">Sporolactobacillus spathodeae</name>
    <dbReference type="NCBI Taxonomy" id="1465502"/>
    <lineage>
        <taxon>Bacteria</taxon>
        <taxon>Bacillati</taxon>
        <taxon>Bacillota</taxon>
        <taxon>Bacilli</taxon>
        <taxon>Bacillales</taxon>
        <taxon>Sporolactobacillaceae</taxon>
        <taxon>Sporolactobacillus</taxon>
    </lineage>
</organism>
<keyword evidence="2" id="KW-1185">Reference proteome</keyword>
<reference evidence="1 2" key="1">
    <citation type="submission" date="2021-01" db="EMBL/GenBank/DDBJ databases">
        <title>Genomic Encyclopedia of Type Strains, Phase IV (KMG-IV): sequencing the most valuable type-strain genomes for metagenomic binning, comparative biology and taxonomic classification.</title>
        <authorList>
            <person name="Goeker M."/>
        </authorList>
    </citation>
    <scope>NUCLEOTIDE SEQUENCE [LARGE SCALE GENOMIC DNA]</scope>
    <source>
        <strain evidence="1 2">DSM 100968</strain>
    </source>
</reference>
<keyword evidence="1" id="KW-0808">Transferase</keyword>
<proteinExistence type="predicted"/>
<dbReference type="PANTHER" id="PTHR38451">
    <property type="entry name" value="TRNA (ADENINE(22)-N(1))-METHYLTRANSFERASE"/>
    <property type="match status" value="1"/>
</dbReference>
<protein>
    <submittedName>
        <fullName evidence="1">tRNA (Adenine22-N1)-methyltransferase</fullName>
        <ecNumber evidence="1">2.1.1.217</ecNumber>
    </submittedName>
</protein>
<keyword evidence="1" id="KW-0489">Methyltransferase</keyword>
<gene>
    <name evidence="1" type="ORF">JOC27_000769</name>
</gene>
<dbReference type="PIRSF" id="PIRSF018637">
    <property type="entry name" value="TrmK"/>
    <property type="match status" value="1"/>
</dbReference>
<dbReference type="RefSeq" id="WP_205005673.1">
    <property type="nucleotide sequence ID" value="NZ_CBCRXA010000004.1"/>
</dbReference>
<dbReference type="Gene3D" id="1.10.287.1890">
    <property type="match status" value="1"/>
</dbReference>
<dbReference type="EC" id="2.1.1.217" evidence="1"/>
<dbReference type="GO" id="GO:0160105">
    <property type="term" value="F:tRNA (adenine(22)-N1)-methyltransferase activity"/>
    <property type="evidence" value="ECO:0007669"/>
    <property type="project" value="UniProtKB-EC"/>
</dbReference>
<dbReference type="Proteomes" id="UP000823201">
    <property type="component" value="Unassembled WGS sequence"/>
</dbReference>
<name>A0ABS2Q6X1_9BACL</name>
<dbReference type="PANTHER" id="PTHR38451:SF1">
    <property type="entry name" value="TRNA (ADENINE(22)-N(1))-METHYLTRANSFERASE"/>
    <property type="match status" value="1"/>
</dbReference>
<dbReference type="EMBL" id="JAFBEV010000005">
    <property type="protein sequence ID" value="MBM7657326.1"/>
    <property type="molecule type" value="Genomic_DNA"/>
</dbReference>
<dbReference type="InterPro" id="IPR029063">
    <property type="entry name" value="SAM-dependent_MTases_sf"/>
</dbReference>
<sequence>MQTIHLTKRLQTVLSFIPKGARLADIGSDHAHLPCRAVSDKLVPSAIAGEVREGPYTQSIENVRAYGLEAQVDVRLGNGLDVLQPGEANAIVLAGMGGELITDILTRGRSKLAHGTILILQPNIRESHVRSWLLTNGWEIDDEAIVEEAPHFYEIIRAIKIGDARAQDCDESDLLMGPVLRKQKSATFRKKWLRRKKKLNEILAALQQTADSEMIRERSRDCLHQIRLIESSLGFSEQVETRE</sequence>